<dbReference type="AlphaFoldDB" id="X0TXC1"/>
<sequence>MGGESFALSTHVRTNDIGKQELTNHTARYGIMNITHGGLRLLKKTLWKKGEERAVKVEWSPSQIIIWDNGEKMASNDFAPEMDLSSFNGPLYFGSNAAKSLPRVMLRDVEIRGTEAGAN</sequence>
<accession>X0TXC1</accession>
<proteinExistence type="predicted"/>
<dbReference type="EMBL" id="BARS01019608">
    <property type="protein sequence ID" value="GAF92787.1"/>
    <property type="molecule type" value="Genomic_DNA"/>
</dbReference>
<organism evidence="1">
    <name type="scientific">marine sediment metagenome</name>
    <dbReference type="NCBI Taxonomy" id="412755"/>
    <lineage>
        <taxon>unclassified sequences</taxon>
        <taxon>metagenomes</taxon>
        <taxon>ecological metagenomes</taxon>
    </lineage>
</organism>
<evidence type="ECO:0000313" key="1">
    <source>
        <dbReference type="EMBL" id="GAF92787.1"/>
    </source>
</evidence>
<gene>
    <name evidence="1" type="ORF">S01H1_31746</name>
</gene>
<reference evidence="1" key="1">
    <citation type="journal article" date="2014" name="Front. Microbiol.">
        <title>High frequency of phylogenetically diverse reductive dehalogenase-homologous genes in deep subseafloor sedimentary metagenomes.</title>
        <authorList>
            <person name="Kawai M."/>
            <person name="Futagami T."/>
            <person name="Toyoda A."/>
            <person name="Takaki Y."/>
            <person name="Nishi S."/>
            <person name="Hori S."/>
            <person name="Arai W."/>
            <person name="Tsubouchi T."/>
            <person name="Morono Y."/>
            <person name="Uchiyama I."/>
            <person name="Ito T."/>
            <person name="Fujiyama A."/>
            <person name="Inagaki F."/>
            <person name="Takami H."/>
        </authorList>
    </citation>
    <scope>NUCLEOTIDE SEQUENCE</scope>
    <source>
        <strain evidence="1">Expedition CK06-06</strain>
    </source>
</reference>
<protein>
    <submittedName>
        <fullName evidence="1">Uncharacterized protein</fullName>
    </submittedName>
</protein>
<comment type="caution">
    <text evidence="1">The sequence shown here is derived from an EMBL/GenBank/DDBJ whole genome shotgun (WGS) entry which is preliminary data.</text>
</comment>
<name>X0TXC1_9ZZZZ</name>